<dbReference type="InterPro" id="IPR005829">
    <property type="entry name" value="Sugar_transporter_CS"/>
</dbReference>
<evidence type="ECO:0000259" key="10">
    <source>
        <dbReference type="PROSITE" id="PS50850"/>
    </source>
</evidence>
<keyword evidence="3" id="KW-0813">Transport</keyword>
<feature type="compositionally biased region" description="Pro residues" evidence="8">
    <location>
        <begin position="10"/>
        <end position="20"/>
    </location>
</feature>
<feature type="region of interest" description="Disordered" evidence="8">
    <location>
        <begin position="601"/>
        <end position="620"/>
    </location>
</feature>
<gene>
    <name evidence="11" type="ORF">BDW59DRAFT_168293</name>
</gene>
<keyword evidence="5 9" id="KW-1133">Transmembrane helix</keyword>
<reference evidence="11 12" key="1">
    <citation type="submission" date="2024-07" db="EMBL/GenBank/DDBJ databases">
        <title>Section-level genome sequencing and comparative genomics of Aspergillus sections Usti and Cavernicolus.</title>
        <authorList>
            <consortium name="Lawrence Berkeley National Laboratory"/>
            <person name="Nybo J.L."/>
            <person name="Vesth T.C."/>
            <person name="Theobald S."/>
            <person name="Frisvad J.C."/>
            <person name="Larsen T.O."/>
            <person name="Kjaerboelling I."/>
            <person name="Rothschild-Mancinelli K."/>
            <person name="Lyhne E.K."/>
            <person name="Kogle M.E."/>
            <person name="Barry K."/>
            <person name="Clum A."/>
            <person name="Na H."/>
            <person name="Ledsgaard L."/>
            <person name="Lin J."/>
            <person name="Lipzen A."/>
            <person name="Kuo A."/>
            <person name="Riley R."/>
            <person name="Mondo S."/>
            <person name="LaButti K."/>
            <person name="Haridas S."/>
            <person name="Pangalinan J."/>
            <person name="Salamov A.A."/>
            <person name="Simmons B.A."/>
            <person name="Magnuson J.K."/>
            <person name="Chen J."/>
            <person name="Drula E."/>
            <person name="Henrissat B."/>
            <person name="Wiebenga A."/>
            <person name="Lubbers R.J."/>
            <person name="Gomes A.C."/>
            <person name="Makela M.R."/>
            <person name="Stajich J."/>
            <person name="Grigoriev I.V."/>
            <person name="Mortensen U.H."/>
            <person name="De vries R.P."/>
            <person name="Baker S.E."/>
            <person name="Andersen M.R."/>
        </authorList>
    </citation>
    <scope>NUCLEOTIDE SEQUENCE [LARGE SCALE GENOMIC DNA]</scope>
    <source>
        <strain evidence="11 12">CBS 600.67</strain>
    </source>
</reference>
<feature type="transmembrane region" description="Helical" evidence="9">
    <location>
        <begin position="888"/>
        <end position="907"/>
    </location>
</feature>
<dbReference type="PANTHER" id="PTHR48022:SF1">
    <property type="entry name" value="SUGAR TRANSPORTER, PUTATIVE (AFU_ORTHOLOGUE AFUA_5G06720)-RELATED"/>
    <property type="match status" value="1"/>
</dbReference>
<dbReference type="Gene3D" id="1.10.472.10">
    <property type="entry name" value="Cyclin-like"/>
    <property type="match status" value="1"/>
</dbReference>
<dbReference type="InterPro" id="IPR020846">
    <property type="entry name" value="MFS_dom"/>
</dbReference>
<dbReference type="InterPro" id="IPR003663">
    <property type="entry name" value="Sugar/inositol_transpt"/>
</dbReference>
<dbReference type="SUPFAM" id="SSF103473">
    <property type="entry name" value="MFS general substrate transporter"/>
    <property type="match status" value="1"/>
</dbReference>
<feature type="region of interest" description="Disordered" evidence="8">
    <location>
        <begin position="539"/>
        <end position="577"/>
    </location>
</feature>
<dbReference type="InterPro" id="IPR005828">
    <property type="entry name" value="MFS_sugar_transport-like"/>
</dbReference>
<dbReference type="Gene3D" id="1.20.5.650">
    <property type="entry name" value="Single helix bin"/>
    <property type="match status" value="1"/>
</dbReference>
<dbReference type="InterPro" id="IPR013150">
    <property type="entry name" value="TFIIB_cyclin"/>
</dbReference>
<dbReference type="Proteomes" id="UP001610335">
    <property type="component" value="Unassembled WGS sequence"/>
</dbReference>
<dbReference type="EMBL" id="JBFXLS010000001">
    <property type="protein sequence ID" value="KAL2834948.1"/>
    <property type="molecule type" value="Genomic_DNA"/>
</dbReference>
<feature type="transmembrane region" description="Helical" evidence="9">
    <location>
        <begin position="673"/>
        <end position="691"/>
    </location>
</feature>
<comment type="subcellular location">
    <subcellularLocation>
        <location evidence="1">Membrane</location>
        <topology evidence="1">Multi-pass membrane protein</topology>
    </subcellularLocation>
</comment>
<evidence type="ECO:0000256" key="9">
    <source>
        <dbReference type="SAM" id="Phobius"/>
    </source>
</evidence>
<dbReference type="Pfam" id="PF00083">
    <property type="entry name" value="Sugar_tr"/>
    <property type="match status" value="1"/>
</dbReference>
<dbReference type="SUPFAM" id="SSF57783">
    <property type="entry name" value="Zinc beta-ribbon"/>
    <property type="match status" value="1"/>
</dbReference>
<dbReference type="InterPro" id="IPR011665">
    <property type="entry name" value="BRF1_TBP-bd_dom"/>
</dbReference>
<dbReference type="Gene3D" id="1.10.472.170">
    <property type="match status" value="1"/>
</dbReference>
<dbReference type="SMART" id="SM00385">
    <property type="entry name" value="CYCLIN"/>
    <property type="match status" value="2"/>
</dbReference>
<dbReference type="NCBIfam" id="TIGR00879">
    <property type="entry name" value="SP"/>
    <property type="match status" value="1"/>
</dbReference>
<feature type="transmembrane region" description="Helical" evidence="9">
    <location>
        <begin position="919"/>
        <end position="938"/>
    </location>
</feature>
<feature type="compositionally biased region" description="Basic and acidic residues" evidence="8">
    <location>
        <begin position="605"/>
        <end position="615"/>
    </location>
</feature>
<evidence type="ECO:0000313" key="11">
    <source>
        <dbReference type="EMBL" id="KAL2834948.1"/>
    </source>
</evidence>
<dbReference type="PANTHER" id="PTHR48022">
    <property type="entry name" value="PLASTIDIC GLUCOSE TRANSPORTER 4"/>
    <property type="match status" value="1"/>
</dbReference>
<evidence type="ECO:0000256" key="8">
    <source>
        <dbReference type="SAM" id="MobiDB-lite"/>
    </source>
</evidence>
<dbReference type="Gene3D" id="1.20.1250.20">
    <property type="entry name" value="MFS general substrate transporter like domains"/>
    <property type="match status" value="1"/>
</dbReference>
<dbReference type="SUPFAM" id="SSF47954">
    <property type="entry name" value="Cyclin-like"/>
    <property type="match status" value="2"/>
</dbReference>
<dbReference type="InterPro" id="IPR036915">
    <property type="entry name" value="Cyclin-like_sf"/>
</dbReference>
<evidence type="ECO:0000256" key="5">
    <source>
        <dbReference type="ARBA" id="ARBA00022989"/>
    </source>
</evidence>
<feature type="compositionally biased region" description="Polar residues" evidence="8">
    <location>
        <begin position="1078"/>
        <end position="1094"/>
    </location>
</feature>
<dbReference type="Pfam" id="PF07741">
    <property type="entry name" value="BRF1"/>
    <property type="match status" value="1"/>
</dbReference>
<dbReference type="PROSITE" id="PS50850">
    <property type="entry name" value="MFS"/>
    <property type="match status" value="1"/>
</dbReference>
<keyword evidence="12" id="KW-1185">Reference proteome</keyword>
<feature type="transmembrane region" description="Helical" evidence="9">
    <location>
        <begin position="766"/>
        <end position="788"/>
    </location>
</feature>
<dbReference type="InterPro" id="IPR050360">
    <property type="entry name" value="MFS_Sugar_Transporters"/>
</dbReference>
<feature type="region of interest" description="Disordered" evidence="8">
    <location>
        <begin position="416"/>
        <end position="457"/>
    </location>
</feature>
<sequence length="1094" mass="120508">MSARLGMRQPVPPRTGPKPPVGRLASIKPPGATAIKRPQPVARPLPTRPTTHPKTTTCPNPGCPAPHIIEDDGQKVCSGCGTVVSEANIVSEVTFGETASGAAVVQGAFVGEDQTHVRSFGPGFQRGGTMESREITEQNGNRYINQLARALIIPESASKAAGQVFKLAVGLNFIQGRRTKTVAAVCLYIACRRQDGNTVMLIDFADVLMINVFKLGRTYKALLDELRLGGNVFLMHPIDPESLIYRFAKQLEFGSSTMQVASEAVRIVQRMNRDWMTTGRRPAGICGAALILAARMNNFRRTVREVVYVVKVTEITISQRLNEFSSTESGELTVDQFRSVQLENSHDPPSFTRAREGRKPARSVKSKVAETAAEIEEGSEESEANQPKRVDADGFAIPSLPIDPVLIQADKNGQLSSTTPTVLDLGEHAPPAKSRPKANGRPKLPSPSPEQVASEEALENEMTQYLTRGSNMFESIEGTTAQPKTAVSDNPEIDEAEFESDPEVFNCLLSPAEVEIKERIWVHENKDYLRTQQAKALKRALAEADTDPSERKPRKRRKDGDGRSTRASTPAEATRRMLERRGFSKKINYRLLETLFGEEGGDDATSAKEDGESRSRTRSRSYNQGAFAGILGNEDFLRVVDYPSSAVLGMVVGIYNIGCLVGTAAAFMTSDRLGFRISMWTAMVFLTIGAIPQACAYSRVQMLVSRFIGGIGTGIMTSIVPVYQSELCEARNRGMYVCSQPLAVGVGISAAYWFDYGMSFAPGSIAWRLPIAFQIVFIIVVSILVVGLPESPRWLCRRGRNTEAVQVLCDFYDRPSTDPKVVNDADGIFRAIELDNIRGEYRWSQLLKRDEIQTGRRVLLAYGLQMINQLGGVNLIVVNVGLDPKTSLLLGGVIQVMFVIGSFYPTFYSDRLGRKKPMIWGSFGLFLCMMMISILLSFKGTSQEKTAGCASVAFFFLFMLIFGASTNCVPWVYGPELLPMHVRTKGNAIGISANWLWNFFVAMIGPTLINDLQWKGYLIFMCLNLSFLPLLYFYYPETANLTLEEIDSLFIVKGTGAGHGPTDSPKEPTERKTETKTSASRTWENTTTYHSLNA</sequence>
<protein>
    <recommendedName>
        <fullName evidence="10">Major facilitator superfamily (MFS) profile domain-containing protein</fullName>
    </recommendedName>
</protein>
<dbReference type="InterPro" id="IPR036259">
    <property type="entry name" value="MFS_trans_sf"/>
</dbReference>
<evidence type="ECO:0000256" key="2">
    <source>
        <dbReference type="ARBA" id="ARBA00010992"/>
    </source>
</evidence>
<dbReference type="Pfam" id="PF00382">
    <property type="entry name" value="TFIIB"/>
    <property type="match status" value="2"/>
</dbReference>
<feature type="transmembrane region" description="Helical" evidence="9">
    <location>
        <begin position="735"/>
        <end position="754"/>
    </location>
</feature>
<feature type="region of interest" description="Disordered" evidence="8">
    <location>
        <begin position="340"/>
        <end position="396"/>
    </location>
</feature>
<proteinExistence type="inferred from homology"/>
<feature type="transmembrane region" description="Helical" evidence="9">
    <location>
        <begin position="986"/>
        <end position="1005"/>
    </location>
</feature>
<evidence type="ECO:0000313" key="12">
    <source>
        <dbReference type="Proteomes" id="UP001610335"/>
    </source>
</evidence>
<keyword evidence="6 9" id="KW-0472">Membrane</keyword>
<comment type="similarity">
    <text evidence="2">Belongs to the major facilitator superfamily. Sugar transporter (TC 2.A.1.1) family.</text>
</comment>
<feature type="region of interest" description="Disordered" evidence="8">
    <location>
        <begin position="1"/>
        <end position="58"/>
    </location>
</feature>
<evidence type="ECO:0000256" key="6">
    <source>
        <dbReference type="ARBA" id="ARBA00023136"/>
    </source>
</evidence>
<evidence type="ECO:0000256" key="1">
    <source>
        <dbReference type="ARBA" id="ARBA00004141"/>
    </source>
</evidence>
<dbReference type="PRINTS" id="PR00171">
    <property type="entry name" value="SUGRTRNSPORT"/>
</dbReference>
<keyword evidence="4 9" id="KW-0812">Transmembrane</keyword>
<feature type="transmembrane region" description="Helical" evidence="9">
    <location>
        <begin position="950"/>
        <end position="974"/>
    </location>
</feature>
<feature type="transmembrane region" description="Helical" evidence="9">
    <location>
        <begin position="646"/>
        <end position="666"/>
    </location>
</feature>
<feature type="transmembrane region" description="Helical" evidence="9">
    <location>
        <begin position="1017"/>
        <end position="1035"/>
    </location>
</feature>
<feature type="compositionally biased region" description="Low complexity" evidence="8">
    <location>
        <begin position="48"/>
        <end position="58"/>
    </location>
</feature>
<dbReference type="PROSITE" id="PS00217">
    <property type="entry name" value="SUGAR_TRANSPORT_2"/>
    <property type="match status" value="1"/>
</dbReference>
<feature type="region of interest" description="Disordered" evidence="8">
    <location>
        <begin position="1058"/>
        <end position="1094"/>
    </location>
</feature>
<feature type="compositionally biased region" description="Acidic residues" evidence="8">
    <location>
        <begin position="373"/>
        <end position="383"/>
    </location>
</feature>
<feature type="transmembrane region" description="Helical" evidence="9">
    <location>
        <begin position="703"/>
        <end position="723"/>
    </location>
</feature>
<comment type="caution">
    <text evidence="11">The sequence shown here is derived from an EMBL/GenBank/DDBJ whole genome shotgun (WGS) entry which is preliminary data.</text>
</comment>
<keyword evidence="7" id="KW-0010">Activator</keyword>
<evidence type="ECO:0000256" key="7">
    <source>
        <dbReference type="ARBA" id="ARBA00023159"/>
    </source>
</evidence>
<organism evidence="11 12">
    <name type="scientific">Aspergillus cavernicola</name>
    <dbReference type="NCBI Taxonomy" id="176166"/>
    <lineage>
        <taxon>Eukaryota</taxon>
        <taxon>Fungi</taxon>
        <taxon>Dikarya</taxon>
        <taxon>Ascomycota</taxon>
        <taxon>Pezizomycotina</taxon>
        <taxon>Eurotiomycetes</taxon>
        <taxon>Eurotiomycetidae</taxon>
        <taxon>Eurotiales</taxon>
        <taxon>Aspergillaceae</taxon>
        <taxon>Aspergillus</taxon>
        <taxon>Aspergillus subgen. Nidulantes</taxon>
    </lineage>
</organism>
<dbReference type="CDD" id="cd20554">
    <property type="entry name" value="CYCLIN_TFIIIB90_rpt2"/>
    <property type="match status" value="1"/>
</dbReference>
<name>A0ABR4J4H5_9EURO</name>
<evidence type="ECO:0000256" key="3">
    <source>
        <dbReference type="ARBA" id="ARBA00022448"/>
    </source>
</evidence>
<feature type="domain" description="Major facilitator superfamily (MFS) profile" evidence="10">
    <location>
        <begin position="589"/>
        <end position="1039"/>
    </location>
</feature>
<dbReference type="InterPro" id="IPR013763">
    <property type="entry name" value="Cyclin-like_dom"/>
</dbReference>
<feature type="compositionally biased region" description="Basic and acidic residues" evidence="8">
    <location>
        <begin position="1064"/>
        <end position="1075"/>
    </location>
</feature>
<accession>A0ABR4J4H5</accession>
<evidence type="ECO:0000256" key="4">
    <source>
        <dbReference type="ARBA" id="ARBA00022692"/>
    </source>
</evidence>